<organism evidence="3 4">
    <name type="scientific">Podospora didyma</name>
    <dbReference type="NCBI Taxonomy" id="330526"/>
    <lineage>
        <taxon>Eukaryota</taxon>
        <taxon>Fungi</taxon>
        <taxon>Dikarya</taxon>
        <taxon>Ascomycota</taxon>
        <taxon>Pezizomycotina</taxon>
        <taxon>Sordariomycetes</taxon>
        <taxon>Sordariomycetidae</taxon>
        <taxon>Sordariales</taxon>
        <taxon>Podosporaceae</taxon>
        <taxon>Podospora</taxon>
    </lineage>
</organism>
<dbReference type="CDD" id="cd20071">
    <property type="entry name" value="SET_SMYD"/>
    <property type="match status" value="1"/>
</dbReference>
<dbReference type="InterPro" id="IPR001214">
    <property type="entry name" value="SET_dom"/>
</dbReference>
<keyword evidence="4" id="KW-1185">Reference proteome</keyword>
<sequence>MRVISLLSLASCAGAIRHQVSLQSSSSPDSCLWRPPPPRLACGIDEIEVSSKARVKSASKSPPPSKWEGPRGCVEQYCIFSNQGFEGGRGIVAVTTNANIQNLKALEKKGSAASTAQPASSSGNRPAYYIAKVPGKGLGLISNTTLHRGDVLMKHTPAVLIHRTFFETIHPATQAPLLKTAISHLPSALRKAFFSQMGHFGDQAHKINDILATNSFQMNLGGHDGHHYGNFPEVSRFNHDCRPNVAFYLGGGGADDLTHTTTVVRDVQPGEELSISYLDSFAPCEERQQRTFEAWGFSCSCSQCALSKGQVKKSDKRLKEIKEIEVKLSDFSGRVTGAILKKLAKLYDEERLDANRAGGLTLIALNYNMLGDEKNAKRYARLAREALVIENGPGAGDVSAMEELERDPRGHFTWRGRVGR</sequence>
<reference evidence="3" key="2">
    <citation type="submission" date="2023-06" db="EMBL/GenBank/DDBJ databases">
        <authorList>
            <consortium name="Lawrence Berkeley National Laboratory"/>
            <person name="Haridas S."/>
            <person name="Hensen N."/>
            <person name="Bonometti L."/>
            <person name="Westerberg I."/>
            <person name="Brannstrom I.O."/>
            <person name="Guillou S."/>
            <person name="Cros-Aarteil S."/>
            <person name="Calhoun S."/>
            <person name="Kuo A."/>
            <person name="Mondo S."/>
            <person name="Pangilinan J."/>
            <person name="Riley R."/>
            <person name="LaButti K."/>
            <person name="Andreopoulos B."/>
            <person name="Lipzen A."/>
            <person name="Chen C."/>
            <person name="Yanf M."/>
            <person name="Daum C."/>
            <person name="Ng V."/>
            <person name="Clum A."/>
            <person name="Steindorff A."/>
            <person name="Ohm R."/>
            <person name="Martin F."/>
            <person name="Silar P."/>
            <person name="Natvig D."/>
            <person name="Lalanne C."/>
            <person name="Gautier V."/>
            <person name="Ament-velasquez S.L."/>
            <person name="Kruys A."/>
            <person name="Hutchinson M.I."/>
            <person name="Powell A.J."/>
            <person name="Barry K."/>
            <person name="Miller A.N."/>
            <person name="Grigoriev I.V."/>
            <person name="Debuchy R."/>
            <person name="Gladieux P."/>
            <person name="Thoren M.H."/>
            <person name="Johannesson H."/>
        </authorList>
    </citation>
    <scope>NUCLEOTIDE SEQUENCE</scope>
    <source>
        <strain evidence="3">CBS 232.78</strain>
    </source>
</reference>
<dbReference type="SUPFAM" id="SSF82199">
    <property type="entry name" value="SET domain"/>
    <property type="match status" value="1"/>
</dbReference>
<reference evidence="3" key="1">
    <citation type="journal article" date="2023" name="Mol. Phylogenet. Evol.">
        <title>Genome-scale phylogeny and comparative genomics of the fungal order Sordariales.</title>
        <authorList>
            <person name="Hensen N."/>
            <person name="Bonometti L."/>
            <person name="Westerberg I."/>
            <person name="Brannstrom I.O."/>
            <person name="Guillou S."/>
            <person name="Cros-Aarteil S."/>
            <person name="Calhoun S."/>
            <person name="Haridas S."/>
            <person name="Kuo A."/>
            <person name="Mondo S."/>
            <person name="Pangilinan J."/>
            <person name="Riley R."/>
            <person name="LaButti K."/>
            <person name="Andreopoulos B."/>
            <person name="Lipzen A."/>
            <person name="Chen C."/>
            <person name="Yan M."/>
            <person name="Daum C."/>
            <person name="Ng V."/>
            <person name="Clum A."/>
            <person name="Steindorff A."/>
            <person name="Ohm R.A."/>
            <person name="Martin F."/>
            <person name="Silar P."/>
            <person name="Natvig D.O."/>
            <person name="Lalanne C."/>
            <person name="Gautier V."/>
            <person name="Ament-Velasquez S.L."/>
            <person name="Kruys A."/>
            <person name="Hutchinson M.I."/>
            <person name="Powell A.J."/>
            <person name="Barry K."/>
            <person name="Miller A.N."/>
            <person name="Grigoriev I.V."/>
            <person name="Debuchy R."/>
            <person name="Gladieux P."/>
            <person name="Hiltunen Thoren M."/>
            <person name="Johannesson H."/>
        </authorList>
    </citation>
    <scope>NUCLEOTIDE SEQUENCE</scope>
    <source>
        <strain evidence="3">CBS 232.78</strain>
    </source>
</reference>
<comment type="caution">
    <text evidence="3">The sequence shown here is derived from an EMBL/GenBank/DDBJ whole genome shotgun (WGS) entry which is preliminary data.</text>
</comment>
<proteinExistence type="predicted"/>
<evidence type="ECO:0000256" key="1">
    <source>
        <dbReference type="SAM" id="SignalP"/>
    </source>
</evidence>
<feature type="signal peptide" evidence="1">
    <location>
        <begin position="1"/>
        <end position="15"/>
    </location>
</feature>
<dbReference type="Pfam" id="PF00856">
    <property type="entry name" value="SET"/>
    <property type="match status" value="1"/>
</dbReference>
<feature type="chain" id="PRO_5042019819" description="SET domain-containing protein" evidence="1">
    <location>
        <begin position="16"/>
        <end position="420"/>
    </location>
</feature>
<dbReference type="SMART" id="SM00317">
    <property type="entry name" value="SET"/>
    <property type="match status" value="1"/>
</dbReference>
<dbReference type="Gene3D" id="2.170.270.10">
    <property type="entry name" value="SET domain"/>
    <property type="match status" value="1"/>
</dbReference>
<dbReference type="AlphaFoldDB" id="A0AAE0U4N1"/>
<dbReference type="PANTHER" id="PTHR47332">
    <property type="entry name" value="SET DOMAIN-CONTAINING PROTEIN 5"/>
    <property type="match status" value="1"/>
</dbReference>
<feature type="domain" description="SET" evidence="2">
    <location>
        <begin position="126"/>
        <end position="278"/>
    </location>
</feature>
<dbReference type="PROSITE" id="PS50280">
    <property type="entry name" value="SET"/>
    <property type="match status" value="1"/>
</dbReference>
<evidence type="ECO:0000313" key="3">
    <source>
        <dbReference type="EMBL" id="KAK3390682.1"/>
    </source>
</evidence>
<keyword evidence="1" id="KW-0732">Signal</keyword>
<evidence type="ECO:0000313" key="4">
    <source>
        <dbReference type="Proteomes" id="UP001285441"/>
    </source>
</evidence>
<dbReference type="InterPro" id="IPR053185">
    <property type="entry name" value="SET_domain_protein"/>
</dbReference>
<name>A0AAE0U4N1_9PEZI</name>
<protein>
    <recommendedName>
        <fullName evidence="2">SET domain-containing protein</fullName>
    </recommendedName>
</protein>
<dbReference type="InterPro" id="IPR046341">
    <property type="entry name" value="SET_dom_sf"/>
</dbReference>
<dbReference type="EMBL" id="JAULSW010000002">
    <property type="protein sequence ID" value="KAK3390682.1"/>
    <property type="molecule type" value="Genomic_DNA"/>
</dbReference>
<evidence type="ECO:0000259" key="2">
    <source>
        <dbReference type="PROSITE" id="PS50280"/>
    </source>
</evidence>
<dbReference type="PANTHER" id="PTHR47332:SF6">
    <property type="entry name" value="SET DOMAIN-CONTAINING PROTEIN"/>
    <property type="match status" value="1"/>
</dbReference>
<dbReference type="Proteomes" id="UP001285441">
    <property type="component" value="Unassembled WGS sequence"/>
</dbReference>
<accession>A0AAE0U4N1</accession>
<gene>
    <name evidence="3" type="ORF">B0H63DRAFT_121685</name>
</gene>